<protein>
    <submittedName>
        <fullName evidence="1">Uncharacterized protein</fullName>
    </submittedName>
</protein>
<proteinExistence type="predicted"/>
<evidence type="ECO:0000313" key="1">
    <source>
        <dbReference type="EMBL" id="DAD80361.1"/>
    </source>
</evidence>
<reference evidence="1" key="1">
    <citation type="journal article" date="2021" name="Proc. Natl. Acad. Sci. U.S.A.">
        <title>A Catalog of Tens of Thousands of Viruses from Human Metagenomes Reveals Hidden Associations with Chronic Diseases.</title>
        <authorList>
            <person name="Tisza M.J."/>
            <person name="Buck C.B."/>
        </authorList>
    </citation>
    <scope>NUCLEOTIDE SEQUENCE</scope>
    <source>
        <strain evidence="1">CtX581</strain>
    </source>
</reference>
<name>A0A8S5MDE6_9CAUD</name>
<accession>A0A8S5MDE6</accession>
<sequence length="33" mass="4123">MTIYSYYDIIIYVRLRNNLTRKEQDNGKEKKQK</sequence>
<organism evidence="1">
    <name type="scientific">Siphoviridae sp. ctX581</name>
    <dbReference type="NCBI Taxonomy" id="2826365"/>
    <lineage>
        <taxon>Viruses</taxon>
        <taxon>Duplodnaviria</taxon>
        <taxon>Heunggongvirae</taxon>
        <taxon>Uroviricota</taxon>
        <taxon>Caudoviricetes</taxon>
    </lineage>
</organism>
<dbReference type="EMBL" id="BK014883">
    <property type="protein sequence ID" value="DAD80361.1"/>
    <property type="molecule type" value="Genomic_DNA"/>
</dbReference>